<evidence type="ECO:0000313" key="2">
    <source>
        <dbReference type="EMBL" id="HCT14956.1"/>
    </source>
</evidence>
<gene>
    <name evidence="2" type="ORF">DIW82_09295</name>
</gene>
<feature type="signal peptide" evidence="1">
    <location>
        <begin position="1"/>
        <end position="26"/>
    </location>
</feature>
<dbReference type="RefSeq" id="WP_010118691.1">
    <property type="nucleotide sequence ID" value="NZ_DAITTW010000082.1"/>
</dbReference>
<dbReference type="EMBL" id="DQID01000239">
    <property type="protein sequence ID" value="HCT14956.1"/>
    <property type="molecule type" value="Genomic_DNA"/>
</dbReference>
<name>A0A3D4T091_9CORY</name>
<dbReference type="Proteomes" id="UP000261739">
    <property type="component" value="Unassembled WGS sequence"/>
</dbReference>
<accession>A0A3D4T091</accession>
<dbReference type="PROSITE" id="PS51257">
    <property type="entry name" value="PROKAR_LIPOPROTEIN"/>
    <property type="match status" value="1"/>
</dbReference>
<dbReference type="AlphaFoldDB" id="A0A3D4T091"/>
<organism evidence="2 3">
    <name type="scientific">Corynebacterium nuruki</name>
    <dbReference type="NCBI Taxonomy" id="1032851"/>
    <lineage>
        <taxon>Bacteria</taxon>
        <taxon>Bacillati</taxon>
        <taxon>Actinomycetota</taxon>
        <taxon>Actinomycetes</taxon>
        <taxon>Mycobacteriales</taxon>
        <taxon>Corynebacteriaceae</taxon>
        <taxon>Corynebacterium</taxon>
    </lineage>
</organism>
<evidence type="ECO:0000313" key="3">
    <source>
        <dbReference type="Proteomes" id="UP000261739"/>
    </source>
</evidence>
<reference evidence="2 3" key="1">
    <citation type="journal article" date="2018" name="Nat. Biotechnol.">
        <title>A standardized bacterial taxonomy based on genome phylogeny substantially revises the tree of life.</title>
        <authorList>
            <person name="Parks D.H."/>
            <person name="Chuvochina M."/>
            <person name="Waite D.W."/>
            <person name="Rinke C."/>
            <person name="Skarshewski A."/>
            <person name="Chaumeil P.A."/>
            <person name="Hugenholtz P."/>
        </authorList>
    </citation>
    <scope>NUCLEOTIDE SEQUENCE [LARGE SCALE GENOMIC DNA]</scope>
    <source>
        <strain evidence="2">UBA11247</strain>
    </source>
</reference>
<comment type="caution">
    <text evidence="2">The sequence shown here is derived from an EMBL/GenBank/DDBJ whole genome shotgun (WGS) entry which is preliminary data.</text>
</comment>
<proteinExistence type="predicted"/>
<protein>
    <recommendedName>
        <fullName evidence="4">DUF3558 domain-containing protein</fullName>
    </recommendedName>
</protein>
<evidence type="ECO:0000256" key="1">
    <source>
        <dbReference type="SAM" id="SignalP"/>
    </source>
</evidence>
<evidence type="ECO:0008006" key="4">
    <source>
        <dbReference type="Google" id="ProtNLM"/>
    </source>
</evidence>
<keyword evidence="1" id="KW-0732">Signal</keyword>
<feature type="chain" id="PRO_5017772912" description="DUF3558 domain-containing protein" evidence="1">
    <location>
        <begin position="27"/>
        <end position="145"/>
    </location>
</feature>
<sequence>MRLKFLSAAAASVLLLTACGSGDDHADGAGTTPPDTGSSLTRYEKTTDIRDALADTDHACGKWNDVDDGVASCLMAGNAGVHGVYIADNPAATAAVTFQQDPDTPAVIVGQNWLFDCGPGGTFGLDRCIDVTKILGGTLVEPDPQ</sequence>